<keyword evidence="1" id="KW-1133">Transmembrane helix</keyword>
<feature type="transmembrane region" description="Helical" evidence="1">
    <location>
        <begin position="12"/>
        <end position="31"/>
    </location>
</feature>
<evidence type="ECO:0000313" key="3">
    <source>
        <dbReference type="Proteomes" id="UP000657592"/>
    </source>
</evidence>
<dbReference type="AlphaFoldDB" id="A0A917MNA2"/>
<keyword evidence="3" id="KW-1185">Reference proteome</keyword>
<feature type="transmembrane region" description="Helical" evidence="1">
    <location>
        <begin position="43"/>
        <end position="66"/>
    </location>
</feature>
<dbReference type="Proteomes" id="UP000657592">
    <property type="component" value="Unassembled WGS sequence"/>
</dbReference>
<dbReference type="RefSeq" id="WP_188756787.1">
    <property type="nucleotide sequence ID" value="NZ_BMJY01000015.1"/>
</dbReference>
<accession>A0A917MNA2</accession>
<gene>
    <name evidence="2" type="ORF">GCM10010921_26550</name>
</gene>
<dbReference type="EMBL" id="BMJY01000015">
    <property type="protein sequence ID" value="GGH48812.1"/>
    <property type="molecule type" value="Genomic_DNA"/>
</dbReference>
<evidence type="ECO:0000313" key="2">
    <source>
        <dbReference type="EMBL" id="GGH48812.1"/>
    </source>
</evidence>
<reference evidence="2" key="2">
    <citation type="submission" date="2020-09" db="EMBL/GenBank/DDBJ databases">
        <authorList>
            <person name="Sun Q."/>
            <person name="Zhou Y."/>
        </authorList>
    </citation>
    <scope>NUCLEOTIDE SEQUENCE</scope>
    <source>
        <strain evidence="2">CGMCC 1.15794</strain>
    </source>
</reference>
<comment type="caution">
    <text evidence="2">The sequence shown here is derived from an EMBL/GenBank/DDBJ whole genome shotgun (WGS) entry which is preliminary data.</text>
</comment>
<proteinExistence type="predicted"/>
<feature type="transmembrane region" description="Helical" evidence="1">
    <location>
        <begin position="115"/>
        <end position="138"/>
    </location>
</feature>
<keyword evidence="1" id="KW-0812">Transmembrane</keyword>
<name>A0A917MNA2_9MICO</name>
<organism evidence="2 3">
    <name type="scientific">Microbacterium album</name>
    <dbReference type="NCBI Taxonomy" id="2053191"/>
    <lineage>
        <taxon>Bacteria</taxon>
        <taxon>Bacillati</taxon>
        <taxon>Actinomycetota</taxon>
        <taxon>Actinomycetes</taxon>
        <taxon>Micrococcales</taxon>
        <taxon>Microbacteriaceae</taxon>
        <taxon>Microbacterium</taxon>
    </lineage>
</organism>
<sequence>MGYIERTTWSQVIASVVFTAAYALVVLPQLAQRPVQEIGWIVPMLWSIGGAIVASIVLSIVWGILAGMRDREDATGSDQRDREIGWLGDRVGQAFLVLGGLGALVLVMVDAPRFWIGNAIFAGFFLSSVVGGIARIVVYRRGF</sequence>
<keyword evidence="1" id="KW-0472">Membrane</keyword>
<feature type="transmembrane region" description="Helical" evidence="1">
    <location>
        <begin position="87"/>
        <end position="109"/>
    </location>
</feature>
<evidence type="ECO:0000256" key="1">
    <source>
        <dbReference type="SAM" id="Phobius"/>
    </source>
</evidence>
<reference evidence="2" key="1">
    <citation type="journal article" date="2014" name="Int. J. Syst. Evol. Microbiol.">
        <title>Complete genome sequence of Corynebacterium casei LMG S-19264T (=DSM 44701T), isolated from a smear-ripened cheese.</title>
        <authorList>
            <consortium name="US DOE Joint Genome Institute (JGI-PGF)"/>
            <person name="Walter F."/>
            <person name="Albersmeier A."/>
            <person name="Kalinowski J."/>
            <person name="Ruckert C."/>
        </authorList>
    </citation>
    <scope>NUCLEOTIDE SEQUENCE</scope>
    <source>
        <strain evidence="2">CGMCC 1.15794</strain>
    </source>
</reference>
<protein>
    <submittedName>
        <fullName evidence="2">Uncharacterized protein</fullName>
    </submittedName>
</protein>